<organism evidence="2 3">
    <name type="scientific">Niveispirillum lacus</name>
    <dbReference type="NCBI Taxonomy" id="1981099"/>
    <lineage>
        <taxon>Bacteria</taxon>
        <taxon>Pseudomonadati</taxon>
        <taxon>Pseudomonadota</taxon>
        <taxon>Alphaproteobacteria</taxon>
        <taxon>Rhodospirillales</taxon>
        <taxon>Azospirillaceae</taxon>
        <taxon>Niveispirillum</taxon>
    </lineage>
</organism>
<dbReference type="EMBL" id="NOXU01000031">
    <property type="protein sequence ID" value="OYQ32627.1"/>
    <property type="molecule type" value="Genomic_DNA"/>
</dbReference>
<evidence type="ECO:0008006" key="4">
    <source>
        <dbReference type="Google" id="ProtNLM"/>
    </source>
</evidence>
<dbReference type="Gene3D" id="3.30.1150.10">
    <property type="match status" value="1"/>
</dbReference>
<proteinExistence type="predicted"/>
<evidence type="ECO:0000313" key="3">
    <source>
        <dbReference type="Proteomes" id="UP000216998"/>
    </source>
</evidence>
<feature type="compositionally biased region" description="Pro residues" evidence="1">
    <location>
        <begin position="57"/>
        <end position="91"/>
    </location>
</feature>
<dbReference type="Proteomes" id="UP000216998">
    <property type="component" value="Unassembled WGS sequence"/>
</dbReference>
<comment type="caution">
    <text evidence="2">The sequence shown here is derived from an EMBL/GenBank/DDBJ whole genome shotgun (WGS) entry which is preliminary data.</text>
</comment>
<evidence type="ECO:0000256" key="1">
    <source>
        <dbReference type="SAM" id="MobiDB-lite"/>
    </source>
</evidence>
<dbReference type="RefSeq" id="WP_094457661.1">
    <property type="nucleotide sequence ID" value="NZ_NOXU01000031.1"/>
</dbReference>
<sequence length="303" mass="33400">MRTTLILSGILHLAVIVLALIGLPHLVKKREVIQLQEVPVDVVEVGPMTIAKLAEPNPKPLPPPPKPTPPKPEPPPPPQQAREAPPPPPEVKVPEPPKQVAEKPPEPEPPKPEPKPEPPKKEEPKPEPPKKEEPKPKPPEPKKEEPKPKKEEPKPKPPEKTLDSVLKNVAKLKTDSPPSKEPPKPDAQPPQPLAARTGERLSISEEDALRRQIRNCWNVPVGAKGIENMQAEIRVLFDASLRVTNVQYVSGTGNPNTDPHFRAFVESALRAPLLPGCNTLNIPRDKYGDKGSILMKFSPKDMF</sequence>
<dbReference type="PRINTS" id="PR01217">
    <property type="entry name" value="PRICHEXTENSN"/>
</dbReference>
<dbReference type="AlphaFoldDB" id="A0A255YTR7"/>
<name>A0A255YTR7_9PROT</name>
<dbReference type="OrthoDB" id="7161229at2"/>
<reference evidence="2 3" key="1">
    <citation type="submission" date="2017-07" db="EMBL/GenBank/DDBJ databases">
        <title>Niveispirillum cyanobacteriorum sp. nov., isolated from cyanobacterial aggregates in a eutrophic lake.</title>
        <authorList>
            <person name="Cai H."/>
        </authorList>
    </citation>
    <scope>NUCLEOTIDE SEQUENCE [LARGE SCALE GENOMIC DNA]</scope>
    <source>
        <strain evidence="3">TH1-14</strain>
    </source>
</reference>
<evidence type="ECO:0000313" key="2">
    <source>
        <dbReference type="EMBL" id="OYQ32627.1"/>
    </source>
</evidence>
<feature type="compositionally biased region" description="Basic and acidic residues" evidence="1">
    <location>
        <begin position="92"/>
        <end position="162"/>
    </location>
</feature>
<protein>
    <recommendedName>
        <fullName evidence="4">Energy transducer TonB</fullName>
    </recommendedName>
</protein>
<gene>
    <name evidence="2" type="ORF">CHU95_17795</name>
</gene>
<feature type="region of interest" description="Disordered" evidence="1">
    <location>
        <begin position="53"/>
        <end position="199"/>
    </location>
</feature>
<accession>A0A255YTR7</accession>
<keyword evidence="3" id="KW-1185">Reference proteome</keyword>